<organism evidence="2 3">
    <name type="scientific">Rosenbergiella gaditana</name>
    <dbReference type="NCBI Taxonomy" id="2726987"/>
    <lineage>
        <taxon>Bacteria</taxon>
        <taxon>Pseudomonadati</taxon>
        <taxon>Pseudomonadota</taxon>
        <taxon>Gammaproteobacteria</taxon>
        <taxon>Enterobacterales</taxon>
        <taxon>Erwiniaceae</taxon>
        <taxon>Rosenbergiella</taxon>
    </lineage>
</organism>
<proteinExistence type="predicted"/>
<evidence type="ECO:0000256" key="1">
    <source>
        <dbReference type="SAM" id="MobiDB-lite"/>
    </source>
</evidence>
<sequence>MNQKNLAKVKLGDLDPSHTNPTGDPSVGYPQICIRTNRTAERTDLDAVIKTANEVAAKYPDDKEERAKQVMAALSSMFGGGGFGHAWIIIFHSETEGDCDTYAYHDEYGYVHNGDTNGKTNDTPQRGFAYQRIVPIDAGGIERLEKLIIPGLNAVSDLIGAAMGNKPAEGRHGVYSALNNCSWFAGNVWKYSTSDKLIYEQEFPGKEYAESWGIDALIIVSEVADPGMIAESLAK</sequence>
<reference evidence="2 3" key="1">
    <citation type="submission" date="2020-04" db="EMBL/GenBank/DDBJ databases">
        <title>Genome sequencing of Rosenbergiella species.</title>
        <authorList>
            <person name="Alvarez-Perez S."/>
            <person name="Lievens B."/>
        </authorList>
    </citation>
    <scope>NUCLEOTIDE SEQUENCE [LARGE SCALE GENOMIC DNA]</scope>
    <source>
        <strain evidence="2 3">S61</strain>
    </source>
</reference>
<gene>
    <name evidence="2" type="ORF">HH682_08555</name>
</gene>
<accession>A0ABS5SWK0</accession>
<comment type="caution">
    <text evidence="2">The sequence shown here is derived from an EMBL/GenBank/DDBJ whole genome shotgun (WGS) entry which is preliminary data.</text>
</comment>
<protein>
    <submittedName>
        <fullName evidence="2">Uncharacterized protein</fullName>
    </submittedName>
</protein>
<evidence type="ECO:0000313" key="3">
    <source>
        <dbReference type="Proteomes" id="UP000790096"/>
    </source>
</evidence>
<dbReference type="Proteomes" id="UP000790096">
    <property type="component" value="Unassembled WGS sequence"/>
</dbReference>
<dbReference type="RefSeq" id="WP_214237165.1">
    <property type="nucleotide sequence ID" value="NZ_JABBFR010000010.1"/>
</dbReference>
<feature type="region of interest" description="Disordered" evidence="1">
    <location>
        <begin position="1"/>
        <end position="30"/>
    </location>
</feature>
<keyword evidence="3" id="KW-1185">Reference proteome</keyword>
<dbReference type="EMBL" id="JABBFR010000010">
    <property type="protein sequence ID" value="MBT0724489.1"/>
    <property type="molecule type" value="Genomic_DNA"/>
</dbReference>
<name>A0ABS5SWK0_9GAMM</name>
<evidence type="ECO:0000313" key="2">
    <source>
        <dbReference type="EMBL" id="MBT0724489.1"/>
    </source>
</evidence>